<gene>
    <name evidence="2" type="ORF">ENS56_14540</name>
</gene>
<dbReference type="AlphaFoldDB" id="A0A832G8L1"/>
<evidence type="ECO:0000256" key="1">
    <source>
        <dbReference type="SAM" id="Phobius"/>
    </source>
</evidence>
<keyword evidence="1" id="KW-0812">Transmembrane</keyword>
<feature type="transmembrane region" description="Helical" evidence="1">
    <location>
        <begin position="7"/>
        <end position="26"/>
    </location>
</feature>
<accession>A0A832G8L1</accession>
<proteinExistence type="predicted"/>
<keyword evidence="1" id="KW-1133">Transmembrane helix</keyword>
<comment type="caution">
    <text evidence="2">The sequence shown here is derived from an EMBL/GenBank/DDBJ whole genome shotgun (WGS) entry which is preliminary data.</text>
</comment>
<feature type="transmembrane region" description="Helical" evidence="1">
    <location>
        <begin position="38"/>
        <end position="55"/>
    </location>
</feature>
<sequence length="69" mass="7760">MIKKWSKLLLPTVLGLAGGYLYYYFVGCNRGCAITSNPYTSMIWGGAIGLLLTNWKSKPKQKDEKTIEE</sequence>
<keyword evidence="1" id="KW-0472">Membrane</keyword>
<dbReference type="EMBL" id="DSVI01000027">
    <property type="protein sequence ID" value="HGT49253.1"/>
    <property type="molecule type" value="Genomic_DNA"/>
</dbReference>
<evidence type="ECO:0000313" key="2">
    <source>
        <dbReference type="EMBL" id="HGT49253.1"/>
    </source>
</evidence>
<name>A0A832G8L1_9BACT</name>
<protein>
    <submittedName>
        <fullName evidence="2">Uncharacterized protein</fullName>
    </submittedName>
</protein>
<organism evidence="2">
    <name type="scientific">Ignavibacterium album</name>
    <dbReference type="NCBI Taxonomy" id="591197"/>
    <lineage>
        <taxon>Bacteria</taxon>
        <taxon>Pseudomonadati</taxon>
        <taxon>Ignavibacteriota</taxon>
        <taxon>Ignavibacteria</taxon>
        <taxon>Ignavibacteriales</taxon>
        <taxon>Ignavibacteriaceae</taxon>
        <taxon>Ignavibacterium</taxon>
    </lineage>
</organism>
<reference evidence="2" key="1">
    <citation type="journal article" date="2020" name="mSystems">
        <title>Genome- and Community-Level Interaction Insights into Carbon Utilization and Element Cycling Functions of Hydrothermarchaeota in Hydrothermal Sediment.</title>
        <authorList>
            <person name="Zhou Z."/>
            <person name="Liu Y."/>
            <person name="Xu W."/>
            <person name="Pan J."/>
            <person name="Luo Z.H."/>
            <person name="Li M."/>
        </authorList>
    </citation>
    <scope>NUCLEOTIDE SEQUENCE [LARGE SCALE GENOMIC DNA]</scope>
    <source>
        <strain evidence="2">SpSt-500</strain>
    </source>
</reference>